<dbReference type="InParanoid" id="A0A482X287"/>
<keyword evidence="1" id="KW-0479">Metal-binding</keyword>
<dbReference type="Gene3D" id="3.30.160.60">
    <property type="entry name" value="Classic Zinc Finger"/>
    <property type="match status" value="1"/>
</dbReference>
<dbReference type="PROSITE" id="PS00028">
    <property type="entry name" value="ZINC_FINGER_C2H2_1"/>
    <property type="match status" value="1"/>
</dbReference>
<dbReference type="SMART" id="SM00355">
    <property type="entry name" value="ZnF_C2H2"/>
    <property type="match status" value="2"/>
</dbReference>
<evidence type="ECO:0000313" key="3">
    <source>
        <dbReference type="EMBL" id="RZF39490.1"/>
    </source>
</evidence>
<evidence type="ECO:0000256" key="1">
    <source>
        <dbReference type="PROSITE-ProRule" id="PRU00042"/>
    </source>
</evidence>
<organism evidence="3 4">
    <name type="scientific">Laodelphax striatellus</name>
    <name type="common">Small brown planthopper</name>
    <name type="synonym">Delphax striatella</name>
    <dbReference type="NCBI Taxonomy" id="195883"/>
    <lineage>
        <taxon>Eukaryota</taxon>
        <taxon>Metazoa</taxon>
        <taxon>Ecdysozoa</taxon>
        <taxon>Arthropoda</taxon>
        <taxon>Hexapoda</taxon>
        <taxon>Insecta</taxon>
        <taxon>Pterygota</taxon>
        <taxon>Neoptera</taxon>
        <taxon>Paraneoptera</taxon>
        <taxon>Hemiptera</taxon>
        <taxon>Auchenorrhyncha</taxon>
        <taxon>Fulgoroidea</taxon>
        <taxon>Delphacidae</taxon>
        <taxon>Criomorphinae</taxon>
        <taxon>Laodelphax</taxon>
    </lineage>
</organism>
<dbReference type="PROSITE" id="PS50157">
    <property type="entry name" value="ZINC_FINGER_C2H2_2"/>
    <property type="match status" value="2"/>
</dbReference>
<dbReference type="OrthoDB" id="6571533at2759"/>
<comment type="caution">
    <text evidence="3">The sequence shown here is derived from an EMBL/GenBank/DDBJ whole genome shotgun (WGS) entry which is preliminary data.</text>
</comment>
<dbReference type="EMBL" id="QKKF02019844">
    <property type="protein sequence ID" value="RZF39490.1"/>
    <property type="molecule type" value="Genomic_DNA"/>
</dbReference>
<dbReference type="InterPro" id="IPR013087">
    <property type="entry name" value="Znf_C2H2_type"/>
</dbReference>
<dbReference type="AlphaFoldDB" id="A0A482X287"/>
<dbReference type="InterPro" id="IPR036236">
    <property type="entry name" value="Znf_C2H2_sf"/>
</dbReference>
<accession>A0A482X287</accession>
<evidence type="ECO:0000259" key="2">
    <source>
        <dbReference type="PROSITE" id="PS50157"/>
    </source>
</evidence>
<evidence type="ECO:0000313" key="4">
    <source>
        <dbReference type="Proteomes" id="UP000291343"/>
    </source>
</evidence>
<protein>
    <recommendedName>
        <fullName evidence="2">C2H2-type domain-containing protein</fullName>
    </recommendedName>
</protein>
<keyword evidence="1" id="KW-0863">Zinc-finger</keyword>
<dbReference type="GO" id="GO:0008270">
    <property type="term" value="F:zinc ion binding"/>
    <property type="evidence" value="ECO:0007669"/>
    <property type="project" value="UniProtKB-KW"/>
</dbReference>
<proteinExistence type="predicted"/>
<keyword evidence="1" id="KW-0862">Zinc</keyword>
<name>A0A482X287_LAOST</name>
<keyword evidence="4" id="KW-1185">Reference proteome</keyword>
<dbReference type="Pfam" id="PF00096">
    <property type="entry name" value="zf-C2H2"/>
    <property type="match status" value="2"/>
</dbReference>
<gene>
    <name evidence="3" type="ORF">LSTR_LSTR001011</name>
</gene>
<sequence>MIIHEGFYIHDFPTLKDGKYSCSNCDKKYIRKQDLVRHLNYECGIEPQFSCSYCDLRFKHRFNLKRHIIRSHVK</sequence>
<dbReference type="SUPFAM" id="SSF57667">
    <property type="entry name" value="beta-beta-alpha zinc fingers"/>
    <property type="match status" value="1"/>
</dbReference>
<feature type="domain" description="C2H2-type" evidence="2">
    <location>
        <begin position="20"/>
        <end position="47"/>
    </location>
</feature>
<dbReference type="Proteomes" id="UP000291343">
    <property type="component" value="Unassembled WGS sequence"/>
</dbReference>
<reference evidence="3 4" key="1">
    <citation type="journal article" date="2017" name="Gigascience">
        <title>Genome sequence of the small brown planthopper, Laodelphax striatellus.</title>
        <authorList>
            <person name="Zhu J."/>
            <person name="Jiang F."/>
            <person name="Wang X."/>
            <person name="Yang P."/>
            <person name="Bao Y."/>
            <person name="Zhao W."/>
            <person name="Wang W."/>
            <person name="Lu H."/>
            <person name="Wang Q."/>
            <person name="Cui N."/>
            <person name="Li J."/>
            <person name="Chen X."/>
            <person name="Luo L."/>
            <person name="Yu J."/>
            <person name="Kang L."/>
            <person name="Cui F."/>
        </authorList>
    </citation>
    <scope>NUCLEOTIDE SEQUENCE [LARGE SCALE GENOMIC DNA]</scope>
    <source>
        <strain evidence="3">Lst14</strain>
    </source>
</reference>
<feature type="domain" description="C2H2-type" evidence="2">
    <location>
        <begin position="49"/>
        <end position="74"/>
    </location>
</feature>
<dbReference type="SMR" id="A0A482X287"/>